<keyword evidence="1" id="KW-0547">Nucleotide-binding</keyword>
<sequence>MVGRISFDGAKLLGNGQFSNIYSGMLDGVKQVAVKQVLLEDVQQNVIYHCIDESDIYKQRNQREENALMKILDHRNVIKLFLVEEDAPFKNFALELCVCSLDQYCKGQFNCPMPSDATVLLHIAEGLLYVHSKGLAHRNIDPENILISSTPVTVMLADFGLSKPVRIGTNSFSVSRDRQNAQGNNLCWMAPELLDDPDDEAISEKRGSVASDIFSTGCVFFFYLKPGYHPFENSQILTASNIIEGIPVHFLEFFPEEQSRFQAMVGSMIASKPEDRIQLKEVVNQLREMVEVYPTSPEVNEMNDQFNEQLDWLN</sequence>
<proteinExistence type="predicted"/>
<dbReference type="PROSITE" id="PS50011">
    <property type="entry name" value="PROTEIN_KINASE_DOM"/>
    <property type="match status" value="1"/>
</dbReference>
<protein>
    <recommendedName>
        <fullName evidence="2">Protein kinase domain-containing protein</fullName>
    </recommendedName>
</protein>
<dbReference type="OrthoDB" id="8961570at2759"/>
<evidence type="ECO:0000256" key="1">
    <source>
        <dbReference type="PROSITE-ProRule" id="PRU10141"/>
    </source>
</evidence>
<dbReference type="PhylomeDB" id="E9G5J4"/>
<organism evidence="3 4">
    <name type="scientific">Daphnia pulex</name>
    <name type="common">Water flea</name>
    <dbReference type="NCBI Taxonomy" id="6669"/>
    <lineage>
        <taxon>Eukaryota</taxon>
        <taxon>Metazoa</taxon>
        <taxon>Ecdysozoa</taxon>
        <taxon>Arthropoda</taxon>
        <taxon>Crustacea</taxon>
        <taxon>Branchiopoda</taxon>
        <taxon>Diplostraca</taxon>
        <taxon>Cladocera</taxon>
        <taxon>Anomopoda</taxon>
        <taxon>Daphniidae</taxon>
        <taxon>Daphnia</taxon>
    </lineage>
</organism>
<feature type="domain" description="Protein kinase" evidence="2">
    <location>
        <begin position="7"/>
        <end position="290"/>
    </location>
</feature>
<evidence type="ECO:0000313" key="4">
    <source>
        <dbReference type="Proteomes" id="UP000000305"/>
    </source>
</evidence>
<evidence type="ECO:0000313" key="3">
    <source>
        <dbReference type="EMBL" id="EFX85217.1"/>
    </source>
</evidence>
<accession>E9G5J4</accession>
<dbReference type="Gene3D" id="3.30.200.20">
    <property type="entry name" value="Phosphorylase Kinase, domain 1"/>
    <property type="match status" value="1"/>
</dbReference>
<dbReference type="KEGG" id="dpx:DAPPUDRAFT_313875"/>
<dbReference type="InterPro" id="IPR045133">
    <property type="entry name" value="IRE1/2-like"/>
</dbReference>
<keyword evidence="1" id="KW-0067">ATP-binding</keyword>
<evidence type="ECO:0000259" key="2">
    <source>
        <dbReference type="PROSITE" id="PS50011"/>
    </source>
</evidence>
<dbReference type="SUPFAM" id="SSF56112">
    <property type="entry name" value="Protein kinase-like (PK-like)"/>
    <property type="match status" value="1"/>
</dbReference>
<dbReference type="Proteomes" id="UP000000305">
    <property type="component" value="Unassembled WGS sequence"/>
</dbReference>
<dbReference type="Gene3D" id="1.10.510.10">
    <property type="entry name" value="Transferase(Phosphotransferase) domain 1"/>
    <property type="match status" value="1"/>
</dbReference>
<dbReference type="PROSITE" id="PS00107">
    <property type="entry name" value="PROTEIN_KINASE_ATP"/>
    <property type="match status" value="1"/>
</dbReference>
<dbReference type="GO" id="GO:0036498">
    <property type="term" value="P:IRE1-mediated unfolded protein response"/>
    <property type="evidence" value="ECO:0000318"/>
    <property type="project" value="GO_Central"/>
</dbReference>
<dbReference type="GO" id="GO:0005524">
    <property type="term" value="F:ATP binding"/>
    <property type="evidence" value="ECO:0007669"/>
    <property type="project" value="UniProtKB-UniRule"/>
</dbReference>
<dbReference type="Pfam" id="PF00069">
    <property type="entry name" value="Pkinase"/>
    <property type="match status" value="1"/>
</dbReference>
<dbReference type="eggNOG" id="KOG1027">
    <property type="taxonomic scope" value="Eukaryota"/>
</dbReference>
<dbReference type="GO" id="GO:0004674">
    <property type="term" value="F:protein serine/threonine kinase activity"/>
    <property type="evidence" value="ECO:0000318"/>
    <property type="project" value="GO_Central"/>
</dbReference>
<dbReference type="PANTHER" id="PTHR13954">
    <property type="entry name" value="IRE1-RELATED"/>
    <property type="match status" value="1"/>
</dbReference>
<reference evidence="3 4" key="1">
    <citation type="journal article" date="2011" name="Science">
        <title>The ecoresponsive genome of Daphnia pulex.</title>
        <authorList>
            <person name="Colbourne J.K."/>
            <person name="Pfrender M.E."/>
            <person name="Gilbert D."/>
            <person name="Thomas W.K."/>
            <person name="Tucker A."/>
            <person name="Oakley T.H."/>
            <person name="Tokishita S."/>
            <person name="Aerts A."/>
            <person name="Arnold G.J."/>
            <person name="Basu M.K."/>
            <person name="Bauer D.J."/>
            <person name="Caceres C.E."/>
            <person name="Carmel L."/>
            <person name="Casola C."/>
            <person name="Choi J.H."/>
            <person name="Detter J.C."/>
            <person name="Dong Q."/>
            <person name="Dusheyko S."/>
            <person name="Eads B.D."/>
            <person name="Frohlich T."/>
            <person name="Geiler-Samerotte K.A."/>
            <person name="Gerlach D."/>
            <person name="Hatcher P."/>
            <person name="Jogdeo S."/>
            <person name="Krijgsveld J."/>
            <person name="Kriventseva E.V."/>
            <person name="Kultz D."/>
            <person name="Laforsch C."/>
            <person name="Lindquist E."/>
            <person name="Lopez J."/>
            <person name="Manak J.R."/>
            <person name="Muller J."/>
            <person name="Pangilinan J."/>
            <person name="Patwardhan R.P."/>
            <person name="Pitluck S."/>
            <person name="Pritham E.J."/>
            <person name="Rechtsteiner A."/>
            <person name="Rho M."/>
            <person name="Rogozin I.B."/>
            <person name="Sakarya O."/>
            <person name="Salamov A."/>
            <person name="Schaack S."/>
            <person name="Shapiro H."/>
            <person name="Shiga Y."/>
            <person name="Skalitzky C."/>
            <person name="Smith Z."/>
            <person name="Souvorov A."/>
            <person name="Sung W."/>
            <person name="Tang Z."/>
            <person name="Tsuchiya D."/>
            <person name="Tu H."/>
            <person name="Vos H."/>
            <person name="Wang M."/>
            <person name="Wolf Y.I."/>
            <person name="Yamagata H."/>
            <person name="Yamada T."/>
            <person name="Ye Y."/>
            <person name="Shaw J.R."/>
            <person name="Andrews J."/>
            <person name="Crease T.J."/>
            <person name="Tang H."/>
            <person name="Lucas S.M."/>
            <person name="Robertson H.M."/>
            <person name="Bork P."/>
            <person name="Koonin E.V."/>
            <person name="Zdobnov E.M."/>
            <person name="Grigoriev I.V."/>
            <person name="Lynch M."/>
            <person name="Boore J.L."/>
        </authorList>
    </citation>
    <scope>NUCLEOTIDE SEQUENCE [LARGE SCALE GENOMIC DNA]</scope>
</reference>
<dbReference type="PANTHER" id="PTHR13954:SF6">
    <property type="entry name" value="NON-SPECIFIC SERINE_THREONINE PROTEIN KINASE"/>
    <property type="match status" value="1"/>
</dbReference>
<dbReference type="InParanoid" id="E9G5J4"/>
<dbReference type="InterPro" id="IPR017441">
    <property type="entry name" value="Protein_kinase_ATP_BS"/>
</dbReference>
<keyword evidence="4" id="KW-1185">Reference proteome</keyword>
<dbReference type="EMBL" id="GL732532">
    <property type="protein sequence ID" value="EFX85217.1"/>
    <property type="molecule type" value="Genomic_DNA"/>
</dbReference>
<dbReference type="GO" id="GO:0051082">
    <property type="term" value="F:unfolded protein binding"/>
    <property type="evidence" value="ECO:0000318"/>
    <property type="project" value="GO_Central"/>
</dbReference>
<gene>
    <name evidence="3" type="ORF">DAPPUDRAFT_313875</name>
</gene>
<dbReference type="FunFam" id="3.30.200.20:FF:001130">
    <property type="entry name" value="Uncharacterized protein"/>
    <property type="match status" value="1"/>
</dbReference>
<dbReference type="STRING" id="6669.E9G5J4"/>
<dbReference type="GO" id="GO:0070059">
    <property type="term" value="P:intrinsic apoptotic signaling pathway in response to endoplasmic reticulum stress"/>
    <property type="evidence" value="ECO:0000318"/>
    <property type="project" value="GO_Central"/>
</dbReference>
<dbReference type="HOGENOM" id="CLU_000288_7_1_1"/>
<dbReference type="AlphaFoldDB" id="E9G5J4"/>
<name>E9G5J4_DAPPU</name>
<dbReference type="GO" id="GO:0005783">
    <property type="term" value="C:endoplasmic reticulum"/>
    <property type="evidence" value="ECO:0000318"/>
    <property type="project" value="GO_Central"/>
</dbReference>
<dbReference type="InterPro" id="IPR011009">
    <property type="entry name" value="Kinase-like_dom_sf"/>
</dbReference>
<dbReference type="InterPro" id="IPR000719">
    <property type="entry name" value="Prot_kinase_dom"/>
</dbReference>
<feature type="binding site" evidence="1">
    <location>
        <position position="35"/>
    </location>
    <ligand>
        <name>ATP</name>
        <dbReference type="ChEBI" id="CHEBI:30616"/>
    </ligand>
</feature>
<dbReference type="GO" id="GO:0004521">
    <property type="term" value="F:RNA endonuclease activity"/>
    <property type="evidence" value="ECO:0000318"/>
    <property type="project" value="GO_Central"/>
</dbReference>